<dbReference type="Proteomes" id="UP000092666">
    <property type="component" value="Unassembled WGS sequence"/>
</dbReference>
<dbReference type="PROSITE" id="PS50073">
    <property type="entry name" value="COPPER_FIST_2"/>
    <property type="match status" value="1"/>
</dbReference>
<feature type="compositionally biased region" description="Polar residues" evidence="8">
    <location>
        <begin position="1362"/>
        <end position="1374"/>
    </location>
</feature>
<dbReference type="SMART" id="SM00412">
    <property type="entry name" value="Cu_FIST"/>
    <property type="match status" value="1"/>
</dbReference>
<dbReference type="PROSITE" id="PS01119">
    <property type="entry name" value="COPPER_FIST_1"/>
    <property type="match status" value="1"/>
</dbReference>
<feature type="compositionally biased region" description="Low complexity" evidence="8">
    <location>
        <begin position="823"/>
        <end position="837"/>
    </location>
</feature>
<feature type="compositionally biased region" description="Low complexity" evidence="8">
    <location>
        <begin position="584"/>
        <end position="605"/>
    </location>
</feature>
<dbReference type="Pfam" id="PF00649">
    <property type="entry name" value="Copper-fist"/>
    <property type="match status" value="1"/>
</dbReference>
<feature type="compositionally biased region" description="Low complexity" evidence="8">
    <location>
        <begin position="1162"/>
        <end position="1172"/>
    </location>
</feature>
<feature type="domain" description="Copper-fist" evidence="9">
    <location>
        <begin position="1"/>
        <end position="40"/>
    </location>
</feature>
<dbReference type="PANTHER" id="PTHR28088">
    <property type="entry name" value="TRANSCRIPTIONAL ACTIVATOR HAA1-RELATED"/>
    <property type="match status" value="1"/>
</dbReference>
<feature type="compositionally biased region" description="Polar residues" evidence="8">
    <location>
        <begin position="891"/>
        <end position="900"/>
    </location>
</feature>
<feature type="compositionally biased region" description="Low complexity" evidence="8">
    <location>
        <begin position="967"/>
        <end position="990"/>
    </location>
</feature>
<feature type="region of interest" description="Disordered" evidence="8">
    <location>
        <begin position="812"/>
        <end position="837"/>
    </location>
</feature>
<evidence type="ECO:0000256" key="1">
    <source>
        <dbReference type="ARBA" id="ARBA00004123"/>
    </source>
</evidence>
<feature type="region of interest" description="Disordered" evidence="8">
    <location>
        <begin position="1029"/>
        <end position="1084"/>
    </location>
</feature>
<dbReference type="PRINTS" id="PR00617">
    <property type="entry name" value="COPPERFIST"/>
</dbReference>
<feature type="compositionally biased region" description="Low complexity" evidence="8">
    <location>
        <begin position="729"/>
        <end position="780"/>
    </location>
</feature>
<evidence type="ECO:0000313" key="10">
    <source>
        <dbReference type="EMBL" id="OCF32748.1"/>
    </source>
</evidence>
<keyword evidence="7" id="KW-0539">Nucleus</keyword>
<feature type="region of interest" description="Disordered" evidence="8">
    <location>
        <begin position="72"/>
        <end position="103"/>
    </location>
</feature>
<dbReference type="SUPFAM" id="SSF57879">
    <property type="entry name" value="Zinc domain conserved in yeast copper-regulated transcription factors"/>
    <property type="match status" value="1"/>
</dbReference>
<protein>
    <recommendedName>
        <fullName evidence="9">Copper-fist domain-containing protein</fullName>
    </recommendedName>
</protein>
<feature type="region of interest" description="Disordered" evidence="8">
    <location>
        <begin position="1160"/>
        <end position="1204"/>
    </location>
</feature>
<evidence type="ECO:0000256" key="7">
    <source>
        <dbReference type="ARBA" id="ARBA00023242"/>
    </source>
</evidence>
<dbReference type="OrthoDB" id="5600085at2759"/>
<dbReference type="GO" id="GO:0045944">
    <property type="term" value="P:positive regulation of transcription by RNA polymerase II"/>
    <property type="evidence" value="ECO:0007669"/>
    <property type="project" value="TreeGrafter"/>
</dbReference>
<feature type="compositionally biased region" description="Low complexity" evidence="8">
    <location>
        <begin position="1375"/>
        <end position="1388"/>
    </location>
</feature>
<feature type="compositionally biased region" description="Low complexity" evidence="8">
    <location>
        <begin position="682"/>
        <end position="693"/>
    </location>
</feature>
<feature type="compositionally biased region" description="Low complexity" evidence="8">
    <location>
        <begin position="547"/>
        <end position="572"/>
    </location>
</feature>
<evidence type="ECO:0000256" key="2">
    <source>
        <dbReference type="ARBA" id="ARBA00022723"/>
    </source>
</evidence>
<feature type="region of interest" description="Disordered" evidence="8">
    <location>
        <begin position="960"/>
        <end position="999"/>
    </location>
</feature>
<gene>
    <name evidence="10" type="ORF">I316_05669</name>
</gene>
<evidence type="ECO:0000256" key="4">
    <source>
        <dbReference type="ARBA" id="ARBA00023008"/>
    </source>
</evidence>
<keyword evidence="6" id="KW-0804">Transcription</keyword>
<accession>A0A1B9GP43</accession>
<feature type="compositionally biased region" description="Low complexity" evidence="8">
    <location>
        <begin position="1249"/>
        <end position="1268"/>
    </location>
</feature>
<feature type="compositionally biased region" description="Basic residues" evidence="8">
    <location>
        <begin position="242"/>
        <end position="254"/>
    </location>
</feature>
<feature type="compositionally biased region" description="Low complexity" evidence="8">
    <location>
        <begin position="1317"/>
        <end position="1331"/>
    </location>
</feature>
<keyword evidence="4" id="KW-0186">Copper</keyword>
<evidence type="ECO:0000256" key="8">
    <source>
        <dbReference type="SAM" id="MobiDB-lite"/>
    </source>
</evidence>
<feature type="compositionally biased region" description="Polar residues" evidence="8">
    <location>
        <begin position="709"/>
        <end position="728"/>
    </location>
</feature>
<dbReference type="PANTHER" id="PTHR28088:SF5">
    <property type="entry name" value="TRANSCRIPTIONAL ACTIVATOR HAA1-RELATED"/>
    <property type="match status" value="1"/>
</dbReference>
<proteinExistence type="predicted"/>
<feature type="compositionally biased region" description="Pro residues" evidence="8">
    <location>
        <begin position="573"/>
        <end position="583"/>
    </location>
</feature>
<sequence>MVLINDKKYACEKCIKGHRVTGCTHTDRPLYEVKKKGRPTTQCQHCKEKRKSSGSSVHTKCVCGDAKIQPPAMIHPTSSTSTENAPTSSHLPTSSNDETLDDETATPAVVEVETRKGQPGSRATFPRGLKDVHELAAAANALAGMGDDDGVVKVAERKVQALLNPCKCQSGGPCKCCHPKKSDRSDPFENHSSSVFSNHLRISTEAPSSSGCCSSSSSTSYSRPSSSQSHLHPHLSPDNMHHPAHTSPHVHKTKLFSPYSTNPNAQSRHGRRDTIGSSRSLDRSSPTARSLRPPPPRIRPLTDMARLIGAAINQDGTLASEIPRSAVGLPKLPGIATFDEAAENGGVKVEPMAMEDVDMPLAFPTSEDVVIGACMCGEDCACPGCATHDNGTPSPGHTHEGGCGEGCRGHHDCSHSMTVPSGVTSIAQLISLAASNVPPPPSDNSRPTDLDPHDTRILPPAVGWSEDVARTMGLVQLKPLECCNGRCQCAPGQCTCEKECCGCCIRCACAEDDEDAKMGGDKQSQELPTPQPSSCCSGKTITTTTVPAPSLSRQPSPLPSPTHLSPIGVNPPSTMPTMPPQPSPTLLSPEHARTPSLSSSSSRQPSPLPPSPNHAGFDATFSFPPSSQQSSHVATATSLRRATSTSAKHAALAGAAASEGSSHVVGPSGRRATVTGHPPTLAASSKSASKAAAPYHTTQHRAILPKPPSQSGSLLTVNTALPSSGSRQSSPGAIRHSRSSSSAGPTRSGSPTGAERRASAGSASRGRSSSNVHQSAQQQPVLLQPQPQLSQPMGQLADFSWPVSEQFSASTSSLQPPLVIQTPSSPSQLPSQPQGSLESPYHNLPTLQVPGDYIIPQSVSPDTAFDARLSGQSAEIAAFLNQWSNLNSSPVVPQPQIPRTSQHESTFDASAGPWTFTQQSQAHMISGSQIPAPQADMSGDTSPEIDQPFDIEQFLSQALADPSRPSQAQLPQYAQQLYQQAQQRSSNSSSGEHRSGNGTVFDPSFSDYFLSAGSSSQHAVSLPLSFHNPDGNSLAPPGMRPDLSRNTSGSGFDLPHTPSTDESPVHPGIIPGFGPSGVFQSGWSSKEHLTDSNVAIHSQTQDQSQNQPHNQVPAAIALQGLDLDINALNSSGGQGGKMNENIVDLSKPLDSAALQKIMRALQQQQQQNEQQQTPNDRESSSQMNNQQDQAISQPRSQPPQALSQDISTLASTENIFRLNENTSNVNTTRDLDDMFNQFVTLDGVGAGVGANSNPNPNGGNPVNPAPSARDTASDSRPSGFDMRMGMGMNSGMSVLGDVSGLGIGMNMGGWYNSQATAHSQGQGQPQSQAQPNTNPAGASLAKDMSSWSGGNGQVQGIMNWATGLNESVDQGSSKQNQNQNQDQRAWGL</sequence>
<keyword evidence="11" id="KW-1185">Reference proteome</keyword>
<feature type="region of interest" description="Disordered" evidence="8">
    <location>
        <begin position="1314"/>
        <end position="1388"/>
    </location>
</feature>
<evidence type="ECO:0000256" key="3">
    <source>
        <dbReference type="ARBA" id="ARBA00022833"/>
    </source>
</evidence>
<keyword evidence="5" id="KW-0805">Transcription regulation</keyword>
<feature type="compositionally biased region" description="Polar residues" evidence="8">
    <location>
        <begin position="76"/>
        <end position="97"/>
    </location>
</feature>
<feature type="compositionally biased region" description="Polar residues" evidence="8">
    <location>
        <begin position="1180"/>
        <end position="1204"/>
    </location>
</feature>
<keyword evidence="2" id="KW-0479">Metal-binding</keyword>
<comment type="subcellular location">
    <subcellularLocation>
        <location evidence="1">Nucleus</location>
    </subcellularLocation>
</comment>
<dbReference type="GO" id="GO:0006878">
    <property type="term" value="P:intracellular copper ion homeostasis"/>
    <property type="evidence" value="ECO:0007669"/>
    <property type="project" value="TreeGrafter"/>
</dbReference>
<feature type="region of interest" description="Disordered" evidence="8">
    <location>
        <begin position="434"/>
        <end position="453"/>
    </location>
</feature>
<dbReference type="InterPro" id="IPR051763">
    <property type="entry name" value="Copper_Homeo_Regul"/>
</dbReference>
<evidence type="ECO:0000313" key="11">
    <source>
        <dbReference type="Proteomes" id="UP000092666"/>
    </source>
</evidence>
<dbReference type="Gene3D" id="3.90.430.10">
    <property type="entry name" value="Copper fist DNA-binding domain"/>
    <property type="match status" value="1"/>
</dbReference>
<dbReference type="STRING" id="1296120.A0A1B9GP43"/>
<dbReference type="GO" id="GO:0000981">
    <property type="term" value="F:DNA-binding transcription factor activity, RNA polymerase II-specific"/>
    <property type="evidence" value="ECO:0007669"/>
    <property type="project" value="TreeGrafter"/>
</dbReference>
<dbReference type="SMART" id="SM01090">
    <property type="entry name" value="Copper-fist"/>
    <property type="match status" value="1"/>
</dbReference>
<dbReference type="InterPro" id="IPR036395">
    <property type="entry name" value="Cu_fist_DNA-bd_dom_sf"/>
</dbReference>
<dbReference type="GO" id="GO:0006879">
    <property type="term" value="P:intracellular iron ion homeostasis"/>
    <property type="evidence" value="ECO:0007669"/>
    <property type="project" value="TreeGrafter"/>
</dbReference>
<reference evidence="10 11" key="1">
    <citation type="submission" date="2013-07" db="EMBL/GenBank/DDBJ databases">
        <title>The Genome Sequence of Cryptococcus heveanensis BCC8398.</title>
        <authorList>
            <consortium name="The Broad Institute Genome Sequencing Platform"/>
            <person name="Cuomo C."/>
            <person name="Litvintseva A."/>
            <person name="Chen Y."/>
            <person name="Heitman J."/>
            <person name="Sun S."/>
            <person name="Springer D."/>
            <person name="Dromer F."/>
            <person name="Young S.K."/>
            <person name="Zeng Q."/>
            <person name="Gargeya S."/>
            <person name="Fitzgerald M."/>
            <person name="Abouelleil A."/>
            <person name="Alvarado L."/>
            <person name="Berlin A.M."/>
            <person name="Chapman S.B."/>
            <person name="Dewar J."/>
            <person name="Goldberg J."/>
            <person name="Griggs A."/>
            <person name="Gujja S."/>
            <person name="Hansen M."/>
            <person name="Howarth C."/>
            <person name="Imamovic A."/>
            <person name="Larimer J."/>
            <person name="McCowan C."/>
            <person name="Murphy C."/>
            <person name="Pearson M."/>
            <person name="Priest M."/>
            <person name="Roberts A."/>
            <person name="Saif S."/>
            <person name="Shea T."/>
            <person name="Sykes S."/>
            <person name="Wortman J."/>
            <person name="Nusbaum C."/>
            <person name="Birren B."/>
        </authorList>
    </citation>
    <scope>NUCLEOTIDE SEQUENCE [LARGE SCALE GENOMIC DNA]</scope>
    <source>
        <strain evidence="10 11">BCC8398</strain>
    </source>
</reference>
<feature type="region of interest" description="Disordered" evidence="8">
    <location>
        <begin position="204"/>
        <end position="300"/>
    </location>
</feature>
<dbReference type="FunFam" id="3.90.430.10:FF:000001">
    <property type="entry name" value="Copper fist DNA-binding protein"/>
    <property type="match status" value="1"/>
</dbReference>
<feature type="region of interest" description="Disordered" evidence="8">
    <location>
        <begin position="1246"/>
        <end position="1285"/>
    </location>
</feature>
<evidence type="ECO:0000256" key="6">
    <source>
        <dbReference type="ARBA" id="ARBA00023163"/>
    </source>
</evidence>
<feature type="compositionally biased region" description="Low complexity" evidence="8">
    <location>
        <begin position="208"/>
        <end position="229"/>
    </location>
</feature>
<feature type="compositionally biased region" description="Low complexity" evidence="8">
    <location>
        <begin position="621"/>
        <end position="662"/>
    </location>
</feature>
<feature type="compositionally biased region" description="Polar residues" evidence="8">
    <location>
        <begin position="258"/>
        <end position="267"/>
    </location>
</feature>
<feature type="compositionally biased region" description="Polar residues" evidence="8">
    <location>
        <begin position="525"/>
        <end position="546"/>
    </location>
</feature>
<feature type="region of interest" description="Disordered" evidence="8">
    <location>
        <begin position="515"/>
        <end position="780"/>
    </location>
</feature>
<dbReference type="InterPro" id="IPR001083">
    <property type="entry name" value="Cu_fist_DNA-bd_dom"/>
</dbReference>
<dbReference type="GO" id="GO:0000978">
    <property type="term" value="F:RNA polymerase II cis-regulatory region sequence-specific DNA binding"/>
    <property type="evidence" value="ECO:0007669"/>
    <property type="project" value="TreeGrafter"/>
</dbReference>
<dbReference type="GO" id="GO:0005507">
    <property type="term" value="F:copper ion binding"/>
    <property type="evidence" value="ECO:0007669"/>
    <property type="project" value="InterPro"/>
</dbReference>
<dbReference type="EMBL" id="KV700129">
    <property type="protein sequence ID" value="OCF32748.1"/>
    <property type="molecule type" value="Genomic_DNA"/>
</dbReference>
<feature type="region of interest" description="Disordered" evidence="8">
    <location>
        <begin position="891"/>
        <end position="910"/>
    </location>
</feature>
<evidence type="ECO:0000256" key="5">
    <source>
        <dbReference type="ARBA" id="ARBA00023015"/>
    </source>
</evidence>
<name>A0A1B9GP43_9TREE</name>
<feature type="compositionally biased region" description="Polar residues" evidence="8">
    <location>
        <begin position="275"/>
        <end position="288"/>
    </location>
</feature>
<dbReference type="GO" id="GO:0005634">
    <property type="term" value="C:nucleus"/>
    <property type="evidence" value="ECO:0007669"/>
    <property type="project" value="UniProtKB-SubCell"/>
</dbReference>
<evidence type="ECO:0000259" key="9">
    <source>
        <dbReference type="PROSITE" id="PS50073"/>
    </source>
</evidence>
<organism evidence="10 11">
    <name type="scientific">Kwoniella heveanensis BCC8398</name>
    <dbReference type="NCBI Taxonomy" id="1296120"/>
    <lineage>
        <taxon>Eukaryota</taxon>
        <taxon>Fungi</taxon>
        <taxon>Dikarya</taxon>
        <taxon>Basidiomycota</taxon>
        <taxon>Agaricomycotina</taxon>
        <taxon>Tremellomycetes</taxon>
        <taxon>Tremellales</taxon>
        <taxon>Cryptococcaceae</taxon>
        <taxon>Kwoniella</taxon>
    </lineage>
</organism>
<reference evidence="11" key="2">
    <citation type="submission" date="2013-12" db="EMBL/GenBank/DDBJ databases">
        <title>Evolution of pathogenesis and genome organization in the Tremellales.</title>
        <authorList>
            <person name="Cuomo C."/>
            <person name="Litvintseva A."/>
            <person name="Heitman J."/>
            <person name="Chen Y."/>
            <person name="Sun S."/>
            <person name="Springer D."/>
            <person name="Dromer F."/>
            <person name="Young S."/>
            <person name="Zeng Q."/>
            <person name="Chapman S."/>
            <person name="Gujja S."/>
            <person name="Saif S."/>
            <person name="Birren B."/>
        </authorList>
    </citation>
    <scope>NUCLEOTIDE SEQUENCE [LARGE SCALE GENOMIC DNA]</scope>
    <source>
        <strain evidence="11">BCC8398</strain>
    </source>
</reference>
<keyword evidence="3" id="KW-0862">Zinc</keyword>